<evidence type="ECO:0000313" key="8">
    <source>
        <dbReference type="Proteomes" id="UP000253318"/>
    </source>
</evidence>
<evidence type="ECO:0000256" key="2">
    <source>
        <dbReference type="ARBA" id="ARBA00010199"/>
    </source>
</evidence>
<evidence type="ECO:0000256" key="4">
    <source>
        <dbReference type="ARBA" id="ARBA00022448"/>
    </source>
</evidence>
<dbReference type="InterPro" id="IPR050222">
    <property type="entry name" value="MATE_MdtK"/>
</dbReference>
<dbReference type="PANTHER" id="PTHR43298">
    <property type="entry name" value="MULTIDRUG RESISTANCE PROTEIN NORM-RELATED"/>
    <property type="match status" value="1"/>
</dbReference>
<dbReference type="GO" id="GO:0042910">
    <property type="term" value="F:xenobiotic transmembrane transporter activity"/>
    <property type="evidence" value="ECO:0007669"/>
    <property type="project" value="InterPro"/>
</dbReference>
<organism evidence="7 8">
    <name type="scientific">Marinitenerispora sediminis</name>
    <dbReference type="NCBI Taxonomy" id="1931232"/>
    <lineage>
        <taxon>Bacteria</taxon>
        <taxon>Bacillati</taxon>
        <taxon>Actinomycetota</taxon>
        <taxon>Actinomycetes</taxon>
        <taxon>Streptosporangiales</taxon>
        <taxon>Nocardiopsidaceae</taxon>
        <taxon>Marinitenerispora</taxon>
    </lineage>
</organism>
<feature type="transmembrane region" description="Helical" evidence="6">
    <location>
        <begin position="249"/>
        <end position="273"/>
    </location>
</feature>
<feature type="transmembrane region" description="Helical" evidence="6">
    <location>
        <begin position="332"/>
        <end position="353"/>
    </location>
</feature>
<feature type="transmembrane region" description="Helical" evidence="6">
    <location>
        <begin position="143"/>
        <end position="164"/>
    </location>
</feature>
<reference evidence="7 8" key="1">
    <citation type="submission" date="2018-04" db="EMBL/GenBank/DDBJ databases">
        <title>Novel actinobacteria from marine sediment.</title>
        <authorList>
            <person name="Ng Z.Y."/>
            <person name="Tan G.Y.A."/>
        </authorList>
    </citation>
    <scope>NUCLEOTIDE SEQUENCE [LARGE SCALE GENOMIC DNA]</scope>
    <source>
        <strain evidence="7 8">TPS81</strain>
    </source>
</reference>
<keyword evidence="6" id="KW-0812">Transmembrane</keyword>
<dbReference type="EMBL" id="QEIN01000415">
    <property type="protein sequence ID" value="RCV48227.1"/>
    <property type="molecule type" value="Genomic_DNA"/>
</dbReference>
<comment type="caution">
    <text evidence="7">The sequence shown here is derived from an EMBL/GenBank/DDBJ whole genome shotgun (WGS) entry which is preliminary data.</text>
</comment>
<dbReference type="InterPro" id="IPR002528">
    <property type="entry name" value="MATE_fam"/>
</dbReference>
<dbReference type="GO" id="GO:0015297">
    <property type="term" value="F:antiporter activity"/>
    <property type="evidence" value="ECO:0007669"/>
    <property type="project" value="InterPro"/>
</dbReference>
<feature type="transmembrane region" description="Helical" evidence="6">
    <location>
        <begin position="27"/>
        <end position="47"/>
    </location>
</feature>
<evidence type="ECO:0000256" key="1">
    <source>
        <dbReference type="ARBA" id="ARBA00003408"/>
    </source>
</evidence>
<evidence type="ECO:0000256" key="6">
    <source>
        <dbReference type="SAM" id="Phobius"/>
    </source>
</evidence>
<dbReference type="OrthoDB" id="5145805at2"/>
<sequence length="429" mass="44898">MTLAEVVDLLVVVGVVALMGRMGDEALYVRSLYMPIGFLFIAVFTAFEIANQVSAAVSRGRGRPQDVLAMAFSLLRIWAVVAVVLFGSLVLAGPVFADVLDVAPESQADFRSFLFWMSLAELSHIAPVLCASSLRGYGHARAAAAVTLCDAAVHFGIVAVLGLGAGMGVLSVPLAGVLSSVVGVTIGLVCLRRTGLWVPRTPRPWQPSAFSQLGRVGVPVAGTHVVLFGANMGLLWVLSPFGPDVVSGYSTAATLQGLIIMPGIMFGSATAIIMNQQMGAGRFDVLGRTLRSGLELVLGIYLVVALAVWFGGDLLAGLMTPSPEIAAQTANYLHIVALTYLLQGLVLASLTILEQTGAGPLAVTLNVIYYAAVIWVGVLVTAAFQQPEAVYRVVAVSNLLGVSVLIVVIVFIRRLRRSGSPLMASGSPG</sequence>
<dbReference type="AlphaFoldDB" id="A0A368SXV6"/>
<evidence type="ECO:0000256" key="5">
    <source>
        <dbReference type="ARBA" id="ARBA00031636"/>
    </source>
</evidence>
<feature type="transmembrane region" description="Helical" evidence="6">
    <location>
        <begin position="113"/>
        <end position="131"/>
    </location>
</feature>
<keyword evidence="8" id="KW-1185">Reference proteome</keyword>
<dbReference type="Proteomes" id="UP000253318">
    <property type="component" value="Unassembled WGS sequence"/>
</dbReference>
<feature type="transmembrane region" description="Helical" evidence="6">
    <location>
        <begin position="170"/>
        <end position="191"/>
    </location>
</feature>
<dbReference type="PANTHER" id="PTHR43298:SF2">
    <property type="entry name" value="FMN_FAD EXPORTER YEEO-RELATED"/>
    <property type="match status" value="1"/>
</dbReference>
<feature type="transmembrane region" description="Helical" evidence="6">
    <location>
        <begin position="390"/>
        <end position="412"/>
    </location>
</feature>
<name>A0A368SXV6_9ACTN</name>
<feature type="transmembrane region" description="Helical" evidence="6">
    <location>
        <begin position="67"/>
        <end position="93"/>
    </location>
</feature>
<protein>
    <recommendedName>
        <fullName evidence="3">Probable multidrug resistance protein NorM</fullName>
    </recommendedName>
    <alternativeName>
        <fullName evidence="5">Multidrug-efflux transporter</fullName>
    </alternativeName>
</protein>
<feature type="transmembrane region" description="Helical" evidence="6">
    <location>
        <begin position="212"/>
        <end position="237"/>
    </location>
</feature>
<comment type="similarity">
    <text evidence="2">Belongs to the multi antimicrobial extrusion (MATE) (TC 2.A.66.1) family.</text>
</comment>
<accession>A0A368SXV6</accession>
<keyword evidence="4" id="KW-0813">Transport</keyword>
<keyword evidence="6" id="KW-1133">Transmembrane helix</keyword>
<feature type="transmembrane region" description="Helical" evidence="6">
    <location>
        <begin position="365"/>
        <end position="384"/>
    </location>
</feature>
<evidence type="ECO:0000256" key="3">
    <source>
        <dbReference type="ARBA" id="ARBA00020268"/>
    </source>
</evidence>
<evidence type="ECO:0000313" key="7">
    <source>
        <dbReference type="EMBL" id="RCV48227.1"/>
    </source>
</evidence>
<comment type="function">
    <text evidence="1">Multidrug efflux pump.</text>
</comment>
<gene>
    <name evidence="7" type="ORF">DEF24_26505</name>
</gene>
<proteinExistence type="inferred from homology"/>
<dbReference type="GO" id="GO:0005886">
    <property type="term" value="C:plasma membrane"/>
    <property type="evidence" value="ECO:0007669"/>
    <property type="project" value="TreeGrafter"/>
</dbReference>
<feature type="transmembrane region" description="Helical" evidence="6">
    <location>
        <begin position="294"/>
        <end position="312"/>
    </location>
</feature>
<keyword evidence="6" id="KW-0472">Membrane</keyword>
<dbReference type="Pfam" id="PF01554">
    <property type="entry name" value="MatE"/>
    <property type="match status" value="2"/>
</dbReference>